<reference evidence="2" key="1">
    <citation type="submission" date="2021-04" db="EMBL/GenBank/DDBJ databases">
        <title>First draft genome resource for Brassicaceae pathogens Fusarium oxysporum f. sp. raphani and Fusarium oxysporum f. sp. rapae.</title>
        <authorList>
            <person name="Asai S."/>
        </authorList>
    </citation>
    <scope>NUCLEOTIDE SEQUENCE</scope>
    <source>
        <strain evidence="2">Tf1208</strain>
    </source>
</reference>
<name>A0A8J5NPS9_FUSOX</name>
<evidence type="ECO:0000256" key="1">
    <source>
        <dbReference type="SAM" id="Phobius"/>
    </source>
</evidence>
<dbReference type="EMBL" id="JAELUQ010000008">
    <property type="protein sequence ID" value="KAG7409133.1"/>
    <property type="molecule type" value="Genomic_DNA"/>
</dbReference>
<keyword evidence="1" id="KW-1133">Transmembrane helix</keyword>
<keyword evidence="1" id="KW-0812">Transmembrane</keyword>
<dbReference type="AlphaFoldDB" id="A0A8J5NPS9"/>
<organism evidence="2 3">
    <name type="scientific">Fusarium oxysporum f. sp. rapae</name>
    <dbReference type="NCBI Taxonomy" id="485398"/>
    <lineage>
        <taxon>Eukaryota</taxon>
        <taxon>Fungi</taxon>
        <taxon>Dikarya</taxon>
        <taxon>Ascomycota</taxon>
        <taxon>Pezizomycotina</taxon>
        <taxon>Sordariomycetes</taxon>
        <taxon>Hypocreomycetidae</taxon>
        <taxon>Hypocreales</taxon>
        <taxon>Nectriaceae</taxon>
        <taxon>Fusarium</taxon>
        <taxon>Fusarium oxysporum species complex</taxon>
    </lineage>
</organism>
<keyword evidence="1" id="KW-0472">Membrane</keyword>
<comment type="caution">
    <text evidence="2">The sequence shown here is derived from an EMBL/GenBank/DDBJ whole genome shotgun (WGS) entry which is preliminary data.</text>
</comment>
<gene>
    <name evidence="2" type="ORF">Forpe1208_v011239</name>
</gene>
<protein>
    <submittedName>
        <fullName evidence="2">Uncharacterized protein</fullName>
    </submittedName>
</protein>
<sequence length="167" mass="18049">MPWTILPALLVLWGVCWMFIIGLGDLEPEKFNAPVPTFSPTPTGYDFLDNSGPASYERGLQSVLMPEPSTTGYDQYPTIDSLLFDDVGASIDPIYLAQAAPQDQDFLSFDVLPRNSAWITETPAKEDLTGALPAAVAPDPILQTYGDANRQDPFNPMVSAALVGQGV</sequence>
<dbReference type="Proteomes" id="UP000694050">
    <property type="component" value="Unassembled WGS sequence"/>
</dbReference>
<accession>A0A8J5NPS9</accession>
<evidence type="ECO:0000313" key="3">
    <source>
        <dbReference type="Proteomes" id="UP000694050"/>
    </source>
</evidence>
<feature type="transmembrane region" description="Helical" evidence="1">
    <location>
        <begin position="6"/>
        <end position="24"/>
    </location>
</feature>
<proteinExistence type="predicted"/>
<evidence type="ECO:0000313" key="2">
    <source>
        <dbReference type="EMBL" id="KAG7409133.1"/>
    </source>
</evidence>